<dbReference type="Proteomes" id="UP001556367">
    <property type="component" value="Unassembled WGS sequence"/>
</dbReference>
<dbReference type="InterPro" id="IPR001452">
    <property type="entry name" value="SH3_domain"/>
</dbReference>
<evidence type="ECO:0000256" key="1">
    <source>
        <dbReference type="ARBA" id="ARBA00022443"/>
    </source>
</evidence>
<feature type="compositionally biased region" description="Low complexity" evidence="4">
    <location>
        <begin position="648"/>
        <end position="665"/>
    </location>
</feature>
<dbReference type="Gene3D" id="2.30.30.40">
    <property type="entry name" value="SH3 Domains"/>
    <property type="match status" value="1"/>
</dbReference>
<feature type="domain" description="SAM" evidence="7">
    <location>
        <begin position="544"/>
        <end position="609"/>
    </location>
</feature>
<feature type="region of interest" description="Disordered" evidence="4">
    <location>
        <begin position="1172"/>
        <end position="1241"/>
    </location>
</feature>
<dbReference type="InterPro" id="IPR001660">
    <property type="entry name" value="SAM"/>
</dbReference>
<feature type="compositionally biased region" description="Polar residues" evidence="4">
    <location>
        <begin position="938"/>
        <end position="961"/>
    </location>
</feature>
<reference evidence="9" key="1">
    <citation type="submission" date="2024-06" db="EMBL/GenBank/DDBJ databases">
        <title>Multi-omics analyses provide insights into the biosynthesis of the anticancer antibiotic pleurotin in Hohenbuehelia grisea.</title>
        <authorList>
            <person name="Weaver J.A."/>
            <person name="Alberti F."/>
        </authorList>
    </citation>
    <scope>NUCLEOTIDE SEQUENCE [LARGE SCALE GENOMIC DNA]</scope>
    <source>
        <strain evidence="9">T-177</strain>
    </source>
</reference>
<comment type="caution">
    <text evidence="8">The sequence shown here is derived from an EMBL/GenBank/DDBJ whole genome shotgun (WGS) entry which is preliminary data.</text>
</comment>
<dbReference type="InterPro" id="IPR013761">
    <property type="entry name" value="SAM/pointed_sf"/>
</dbReference>
<feature type="region of interest" description="Disordered" evidence="4">
    <location>
        <begin position="54"/>
        <end position="222"/>
    </location>
</feature>
<feature type="compositionally biased region" description="Polar residues" evidence="4">
    <location>
        <begin position="411"/>
        <end position="421"/>
    </location>
</feature>
<evidence type="ECO:0000256" key="3">
    <source>
        <dbReference type="PROSITE-ProRule" id="PRU00192"/>
    </source>
</evidence>
<dbReference type="InterPro" id="IPR045188">
    <property type="entry name" value="Boi1/Boi2-like"/>
</dbReference>
<dbReference type="CDD" id="cd09535">
    <property type="entry name" value="SAM_BOI-like_fungal"/>
    <property type="match status" value="1"/>
</dbReference>
<dbReference type="PROSITE" id="PS50003">
    <property type="entry name" value="PH_DOMAIN"/>
    <property type="match status" value="1"/>
</dbReference>
<feature type="compositionally biased region" description="Low complexity" evidence="4">
    <location>
        <begin position="832"/>
        <end position="842"/>
    </location>
</feature>
<feature type="compositionally biased region" description="Basic and acidic residues" evidence="4">
    <location>
        <begin position="167"/>
        <end position="178"/>
    </location>
</feature>
<sequence length="1263" mass="135275">MPEYVYGLHDFSPENEDEVPFRAGEPIEVVEKDDEYGDGWWQGRNLAGKVGLFPQSYTTSTPPSAPDDAPAQTVAIPPPTTEDEAEAQDATKPALSSESLDSSDADSQQHLLHTLDEESEPESIKPKPNGHSAGAEKAPNGELLDVQPGGGVMDATMTDVQKAIEQLGRRRDDGDGDRSFSFASTGDGDDRSERYNDTGGETDDTDFDMDDGGEGWHKGARRKLAEKARRAVEEAEKLEMIGSPESKGKGRLVAPPIEVEMSDESDDEHGDIYDHEHTALRSYIRGHPHIPEESEEDDAELDGITDEFGRRRASSAKSNTDDVDTDNATASSNAATVFTAPGTDTAASTSTARNSDQQSLELPSGKDEDGLPTVTRSTFHPVPAPVPVSATGVESFTPEAYQQAKEEPNADSAQAQASLPTPISPNLAVERPHSTPPHTRSPDIPMPVPLPITTSNIENRNSSPSVVYRESLIALPSPTPSSVGFGSGAGMASFGYANQTQSRHASMASSAPGSVAGGGVVPGNGTPSGSDEKKSQDRVHPSEWSVDEVVEWLKSRGFDQDVCDKFTEQEITGDVLLELDANLLKTEIGILAFGKRVRIANAITELRRPPSFIYDRLSAPSSPMHPHMTQSPSQIHSPSMQPPPTAHSPPYHAHSPPLHSPLSAQNLGQAYAGGMPIPAPYPPAVAYAGSTNNSVNGAPGSSPNAHSRQVSQAHSFGAYSSAHQSLNSPGGFGGSMSNNGFATGPGSEAGASAAGPMEDAQTTNGHGEGDTGDISDGPGKKSRPTQLNLSPSDGALGATAKADAEVLAQAEEEKALSESEAGPPSSVRRRFFGGSSRHSGASSKDKPDRTSKDKPDRNSKDSVTSPQMGSSPTIRDGEKDKDGASVASSRHARNKRSIDAKPADRLSLFGSISGGLGKSRKPPPRYSAAIDEPHEKSTLSLSRFTKKSTTPRTVSDTSPKTSPKFRDIASGKENKEKDKDAIHPSLLRKRAVSTPKSPDAAVASVVSPKSPEVANGLKDGQSILEQIGEPDHNGWMRKKSDRYNSWKMRYFVLKGPHLYCLRSNSKAETKIKGYIHIVGYKVTVDENVDPGRYGFKIEHDHDKTHFFSSEEKTVIRDWMKAIMKATIGRDYTKPVVSSCNIPTIPLMVAQAMNPAPRPPSPTARDATQKALRRENPHQLSSRDARVLMGLPSEGKDDKARVENVFADESPVDDTVSTPTMPRSPAPPRPSREARRLSSQPSVVRIESFPSETYAKFFVGSCRR</sequence>
<keyword evidence="1 3" id="KW-0728">SH3 domain</keyword>
<dbReference type="CDD" id="cd00174">
    <property type="entry name" value="SH3"/>
    <property type="match status" value="1"/>
</dbReference>
<feature type="region of interest" description="Disordered" evidence="4">
    <location>
        <begin position="285"/>
        <end position="461"/>
    </location>
</feature>
<dbReference type="PROSITE" id="PS50002">
    <property type="entry name" value="SH3"/>
    <property type="match status" value="1"/>
</dbReference>
<dbReference type="SMART" id="SM00454">
    <property type="entry name" value="SAM"/>
    <property type="match status" value="1"/>
</dbReference>
<organism evidence="8 9">
    <name type="scientific">Hohenbuehelia grisea</name>
    <dbReference type="NCBI Taxonomy" id="104357"/>
    <lineage>
        <taxon>Eukaryota</taxon>
        <taxon>Fungi</taxon>
        <taxon>Dikarya</taxon>
        <taxon>Basidiomycota</taxon>
        <taxon>Agaricomycotina</taxon>
        <taxon>Agaricomycetes</taxon>
        <taxon>Agaricomycetidae</taxon>
        <taxon>Agaricales</taxon>
        <taxon>Pleurotineae</taxon>
        <taxon>Pleurotaceae</taxon>
        <taxon>Hohenbuehelia</taxon>
    </lineage>
</organism>
<dbReference type="Gene3D" id="2.30.29.30">
    <property type="entry name" value="Pleckstrin-homology domain (PH domain)/Phosphotyrosine-binding domain (PTB)"/>
    <property type="match status" value="1"/>
</dbReference>
<name>A0ABR3J4D8_9AGAR</name>
<keyword evidence="9" id="KW-1185">Reference proteome</keyword>
<feature type="compositionally biased region" description="Polar residues" evidence="4">
    <location>
        <begin position="345"/>
        <end position="361"/>
    </location>
</feature>
<dbReference type="PANTHER" id="PTHR22902:SF27">
    <property type="entry name" value="PLECKSTRIN HOMOLOGY DOMAIN-CONTAINING FAMILY A MEMBER 3"/>
    <property type="match status" value="1"/>
</dbReference>
<dbReference type="InterPro" id="IPR001849">
    <property type="entry name" value="PH_domain"/>
</dbReference>
<feature type="compositionally biased region" description="Basic and acidic residues" evidence="4">
    <location>
        <begin position="843"/>
        <end position="860"/>
    </location>
</feature>
<dbReference type="SUPFAM" id="SSF47769">
    <property type="entry name" value="SAM/Pointed domain"/>
    <property type="match status" value="1"/>
</dbReference>
<evidence type="ECO:0000313" key="8">
    <source>
        <dbReference type="EMBL" id="KAL0950372.1"/>
    </source>
</evidence>
<dbReference type="EMBL" id="JASNQZ010000012">
    <property type="protein sequence ID" value="KAL0950372.1"/>
    <property type="molecule type" value="Genomic_DNA"/>
</dbReference>
<proteinExistence type="predicted"/>
<evidence type="ECO:0000259" key="7">
    <source>
        <dbReference type="PROSITE" id="PS50105"/>
    </source>
</evidence>
<feature type="domain" description="SH3" evidence="5">
    <location>
        <begin position="1"/>
        <end position="63"/>
    </location>
</feature>
<feature type="compositionally biased region" description="Polar residues" evidence="4">
    <location>
        <begin position="452"/>
        <end position="461"/>
    </location>
</feature>
<dbReference type="PANTHER" id="PTHR22902">
    <property type="entry name" value="SESQUIPEDALIAN"/>
    <property type="match status" value="1"/>
</dbReference>
<feature type="compositionally biased region" description="Polar residues" evidence="4">
    <location>
        <begin position="628"/>
        <end position="639"/>
    </location>
</feature>
<accession>A0ABR3J4D8</accession>
<dbReference type="SMART" id="SM00233">
    <property type="entry name" value="PH"/>
    <property type="match status" value="1"/>
</dbReference>
<feature type="domain" description="PH" evidence="6">
    <location>
        <begin position="1029"/>
        <end position="1127"/>
    </location>
</feature>
<evidence type="ECO:0000256" key="2">
    <source>
        <dbReference type="ARBA" id="ARBA00022553"/>
    </source>
</evidence>
<feature type="compositionally biased region" description="Acidic residues" evidence="4">
    <location>
        <begin position="293"/>
        <end position="305"/>
    </location>
</feature>
<feature type="compositionally biased region" description="Low complexity" evidence="4">
    <location>
        <begin position="94"/>
        <end position="106"/>
    </location>
</feature>
<feature type="compositionally biased region" description="Basic and acidic residues" evidence="4">
    <location>
        <begin position="964"/>
        <end position="982"/>
    </location>
</feature>
<feature type="compositionally biased region" description="Acidic residues" evidence="4">
    <location>
        <begin position="200"/>
        <end position="213"/>
    </location>
</feature>
<feature type="region of interest" description="Disordered" evidence="4">
    <location>
        <begin position="720"/>
        <end position="983"/>
    </location>
</feature>
<feature type="compositionally biased region" description="Low complexity" evidence="4">
    <location>
        <begin position="326"/>
        <end position="336"/>
    </location>
</feature>
<dbReference type="InterPro" id="IPR011993">
    <property type="entry name" value="PH-like_dom_sf"/>
</dbReference>
<dbReference type="Pfam" id="PF00169">
    <property type="entry name" value="PH"/>
    <property type="match status" value="1"/>
</dbReference>
<dbReference type="CDD" id="cd13316">
    <property type="entry name" value="PH_Boi"/>
    <property type="match status" value="1"/>
</dbReference>
<dbReference type="PROSITE" id="PS50105">
    <property type="entry name" value="SAM_DOMAIN"/>
    <property type="match status" value="1"/>
</dbReference>
<dbReference type="Pfam" id="PF07647">
    <property type="entry name" value="SAM_2"/>
    <property type="match status" value="1"/>
</dbReference>
<evidence type="ECO:0000256" key="4">
    <source>
        <dbReference type="SAM" id="MobiDB-lite"/>
    </source>
</evidence>
<feature type="compositionally biased region" description="Basic and acidic residues" evidence="4">
    <location>
        <begin position="1172"/>
        <end position="1185"/>
    </location>
</feature>
<dbReference type="SUPFAM" id="SSF50729">
    <property type="entry name" value="PH domain-like"/>
    <property type="match status" value="1"/>
</dbReference>
<feature type="region of interest" description="Disordered" evidence="4">
    <location>
        <begin position="617"/>
        <end position="665"/>
    </location>
</feature>
<feature type="compositionally biased region" description="Polar residues" evidence="4">
    <location>
        <begin position="861"/>
        <end position="873"/>
    </location>
</feature>
<keyword evidence="2" id="KW-0597">Phosphoprotein</keyword>
<dbReference type="Gene3D" id="1.10.150.50">
    <property type="entry name" value="Transcription Factor, Ets-1"/>
    <property type="match status" value="1"/>
</dbReference>
<gene>
    <name evidence="8" type="ORF">HGRIS_010337</name>
</gene>
<dbReference type="SUPFAM" id="SSF50044">
    <property type="entry name" value="SH3-domain"/>
    <property type="match status" value="1"/>
</dbReference>
<evidence type="ECO:0000259" key="5">
    <source>
        <dbReference type="PROSITE" id="PS50002"/>
    </source>
</evidence>
<feature type="region of interest" description="Disordered" evidence="4">
    <location>
        <begin position="505"/>
        <end position="542"/>
    </location>
</feature>
<feature type="compositionally biased region" description="Low complexity" evidence="4">
    <location>
        <begin position="735"/>
        <end position="756"/>
    </location>
</feature>
<protein>
    <submittedName>
        <fullName evidence="8">Uncharacterized protein</fullName>
    </submittedName>
</protein>
<evidence type="ECO:0000259" key="6">
    <source>
        <dbReference type="PROSITE" id="PS50003"/>
    </source>
</evidence>
<dbReference type="Pfam" id="PF00018">
    <property type="entry name" value="SH3_1"/>
    <property type="match status" value="1"/>
</dbReference>
<feature type="compositionally biased region" description="Low complexity" evidence="4">
    <location>
        <begin position="54"/>
        <end position="73"/>
    </location>
</feature>
<dbReference type="SMART" id="SM00326">
    <property type="entry name" value="SH3"/>
    <property type="match status" value="1"/>
</dbReference>
<feature type="compositionally biased region" description="Basic and acidic residues" evidence="4">
    <location>
        <begin position="530"/>
        <end position="541"/>
    </location>
</feature>
<dbReference type="InterPro" id="IPR036028">
    <property type="entry name" value="SH3-like_dom_sf"/>
</dbReference>
<evidence type="ECO:0000313" key="9">
    <source>
        <dbReference type="Proteomes" id="UP001556367"/>
    </source>
</evidence>